<proteinExistence type="predicted"/>
<evidence type="ECO:0000256" key="2">
    <source>
        <dbReference type="PROSITE-ProRule" id="PRU00335"/>
    </source>
</evidence>
<protein>
    <submittedName>
        <fullName evidence="4">TetR family transcriptional regulator</fullName>
    </submittedName>
</protein>
<feature type="DNA-binding region" description="H-T-H motif" evidence="2">
    <location>
        <begin position="33"/>
        <end position="52"/>
    </location>
</feature>
<dbReference type="EMBL" id="CP154858">
    <property type="protein sequence ID" value="XDT71069.1"/>
    <property type="molecule type" value="Genomic_DNA"/>
</dbReference>
<dbReference type="Pfam" id="PF00440">
    <property type="entry name" value="TetR_N"/>
    <property type="match status" value="1"/>
</dbReference>
<dbReference type="InterPro" id="IPR009057">
    <property type="entry name" value="Homeodomain-like_sf"/>
</dbReference>
<sequence length="207" mass="24138">MQTREEKKRQTRQALIQSALDWVDEGKPLASLSIREIAKRAGVVPTAFYRHFQDVEDLALSLVDELSRVLRRLLREVRSSDETHPPRVRDYLDQYCHYVLANRVWFVFLVQAMTGGTLAVRRAIRSELHYFAHELALDMRRLDVLPNLSLERLEDVMLLALQTAAFNTSELVDLPAGHEALLNDFKAHLRRQIQLIFVGARHWRERD</sequence>
<keyword evidence="1 2" id="KW-0238">DNA-binding</keyword>
<dbReference type="InterPro" id="IPR050692">
    <property type="entry name" value="HTH_transcr_repressor_FabR"/>
</dbReference>
<dbReference type="InterPro" id="IPR001647">
    <property type="entry name" value="HTH_TetR"/>
</dbReference>
<dbReference type="SUPFAM" id="SSF46689">
    <property type="entry name" value="Homeodomain-like"/>
    <property type="match status" value="1"/>
</dbReference>
<accession>A0AB39USP5</accession>
<organism evidence="4">
    <name type="scientific">Thermohahella caldifontis</name>
    <dbReference type="NCBI Taxonomy" id="3142973"/>
    <lineage>
        <taxon>Bacteria</taxon>
        <taxon>Pseudomonadati</taxon>
        <taxon>Pseudomonadota</taxon>
        <taxon>Gammaproteobacteria</taxon>
        <taxon>Oceanospirillales</taxon>
        <taxon>Hahellaceae</taxon>
        <taxon>Thermohahella</taxon>
    </lineage>
</organism>
<dbReference type="Gene3D" id="1.10.10.60">
    <property type="entry name" value="Homeodomain-like"/>
    <property type="match status" value="1"/>
</dbReference>
<dbReference type="PANTHER" id="PTHR47752:SF1">
    <property type="entry name" value="HTH-TYPE TRANSCRIPTIONAL REPRESSOR FABR"/>
    <property type="match status" value="1"/>
</dbReference>
<dbReference type="PROSITE" id="PS50977">
    <property type="entry name" value="HTH_TETR_2"/>
    <property type="match status" value="1"/>
</dbReference>
<reference evidence="4" key="1">
    <citation type="submission" date="2024-05" db="EMBL/GenBank/DDBJ databases">
        <title>Genome sequencing of novel strain.</title>
        <authorList>
            <person name="Ganbat D."/>
            <person name="Ganbat S."/>
            <person name="Lee S.-J."/>
        </authorList>
    </citation>
    <scope>NUCLEOTIDE SEQUENCE</scope>
    <source>
        <strain evidence="4">SMD15-11</strain>
    </source>
</reference>
<dbReference type="GO" id="GO:0003677">
    <property type="term" value="F:DNA binding"/>
    <property type="evidence" value="ECO:0007669"/>
    <property type="project" value="UniProtKB-UniRule"/>
</dbReference>
<dbReference type="Gene3D" id="1.10.357.10">
    <property type="entry name" value="Tetracycline Repressor, domain 2"/>
    <property type="match status" value="1"/>
</dbReference>
<dbReference type="RefSeq" id="WP_369600108.1">
    <property type="nucleotide sequence ID" value="NZ_CP154858.1"/>
</dbReference>
<feature type="domain" description="HTH tetR-type" evidence="3">
    <location>
        <begin position="9"/>
        <end position="70"/>
    </location>
</feature>
<dbReference type="KEGG" id="tcd:AAIA72_09625"/>
<name>A0AB39USP5_9GAMM</name>
<dbReference type="AlphaFoldDB" id="A0AB39USP5"/>
<evidence type="ECO:0000259" key="3">
    <source>
        <dbReference type="PROSITE" id="PS50977"/>
    </source>
</evidence>
<gene>
    <name evidence="4" type="ORF">AAIA72_09625</name>
</gene>
<dbReference type="PANTHER" id="PTHR47752">
    <property type="entry name" value="HTH-TYPE TRANSCRIPTIONAL REPRESSOR FABR"/>
    <property type="match status" value="1"/>
</dbReference>
<evidence type="ECO:0000256" key="1">
    <source>
        <dbReference type="ARBA" id="ARBA00023125"/>
    </source>
</evidence>
<evidence type="ECO:0000313" key="4">
    <source>
        <dbReference type="EMBL" id="XDT71069.1"/>
    </source>
</evidence>